<organism evidence="1 2">
    <name type="scientific">Caerostris darwini</name>
    <dbReference type="NCBI Taxonomy" id="1538125"/>
    <lineage>
        <taxon>Eukaryota</taxon>
        <taxon>Metazoa</taxon>
        <taxon>Ecdysozoa</taxon>
        <taxon>Arthropoda</taxon>
        <taxon>Chelicerata</taxon>
        <taxon>Arachnida</taxon>
        <taxon>Araneae</taxon>
        <taxon>Araneomorphae</taxon>
        <taxon>Entelegynae</taxon>
        <taxon>Araneoidea</taxon>
        <taxon>Araneidae</taxon>
        <taxon>Caerostris</taxon>
    </lineage>
</organism>
<protein>
    <submittedName>
        <fullName evidence="1">Uncharacterized protein</fullName>
    </submittedName>
</protein>
<dbReference type="EMBL" id="BPLQ01014531">
    <property type="protein sequence ID" value="GIY80618.1"/>
    <property type="molecule type" value="Genomic_DNA"/>
</dbReference>
<gene>
    <name evidence="1" type="ORF">CDAR_53921</name>
</gene>
<dbReference type="AlphaFoldDB" id="A0AAV4WE22"/>
<evidence type="ECO:0000313" key="1">
    <source>
        <dbReference type="EMBL" id="GIY80618.1"/>
    </source>
</evidence>
<evidence type="ECO:0000313" key="2">
    <source>
        <dbReference type="Proteomes" id="UP001054837"/>
    </source>
</evidence>
<proteinExistence type="predicted"/>
<comment type="caution">
    <text evidence="1">The sequence shown here is derived from an EMBL/GenBank/DDBJ whole genome shotgun (WGS) entry which is preliminary data.</text>
</comment>
<dbReference type="Proteomes" id="UP001054837">
    <property type="component" value="Unassembled WGS sequence"/>
</dbReference>
<sequence>MLVSGVKKQYILHGHVLVKNGSHLRDSTEYRCILCEYGGGKKDADLFIPAALVDSPLTPPGSTLYLSGKKGKRKSSLSGLWMRSYISPDRQIDVGIWRGETIYFSWLCACEEWLSTERCHGIQMYQLRIRGWRKGCGSFHSSRSC</sequence>
<keyword evidence="2" id="KW-1185">Reference proteome</keyword>
<reference evidence="1 2" key="1">
    <citation type="submission" date="2021-06" db="EMBL/GenBank/DDBJ databases">
        <title>Caerostris darwini draft genome.</title>
        <authorList>
            <person name="Kono N."/>
            <person name="Arakawa K."/>
        </authorList>
    </citation>
    <scope>NUCLEOTIDE SEQUENCE [LARGE SCALE GENOMIC DNA]</scope>
</reference>
<name>A0AAV4WE22_9ARAC</name>
<accession>A0AAV4WE22</accession>